<dbReference type="InterPro" id="IPR011009">
    <property type="entry name" value="Kinase-like_dom_sf"/>
</dbReference>
<dbReference type="InterPro" id="IPR052732">
    <property type="entry name" value="Cell-binding_unc_protein"/>
</dbReference>
<dbReference type="Gene3D" id="3.40.50.300">
    <property type="entry name" value="P-loop containing nucleotide triphosphate hydrolases"/>
    <property type="match status" value="1"/>
</dbReference>
<name>A0A286G375_9PROT</name>
<dbReference type="PANTHER" id="PTHR43883">
    <property type="entry name" value="SLR0207 PROTEIN"/>
    <property type="match status" value="1"/>
</dbReference>
<dbReference type="InterPro" id="IPR027417">
    <property type="entry name" value="P-loop_NTPase"/>
</dbReference>
<dbReference type="SUPFAM" id="SSF56112">
    <property type="entry name" value="Protein kinase-like (PK-like)"/>
    <property type="match status" value="1"/>
</dbReference>
<dbReference type="SUPFAM" id="SSF52540">
    <property type="entry name" value="P-loop containing nucleoside triphosphate hydrolases"/>
    <property type="match status" value="1"/>
</dbReference>
<dbReference type="RefSeq" id="WP_097277279.1">
    <property type="nucleotide sequence ID" value="NZ_OCNJ01000001.1"/>
</dbReference>
<proteinExistence type="predicted"/>
<dbReference type="InterPro" id="IPR002575">
    <property type="entry name" value="Aminoglycoside_PTrfase"/>
</dbReference>
<organism evidence="2 3">
    <name type="scientific">Caenispirillum bisanense</name>
    <dbReference type="NCBI Taxonomy" id="414052"/>
    <lineage>
        <taxon>Bacteria</taxon>
        <taxon>Pseudomonadati</taxon>
        <taxon>Pseudomonadota</taxon>
        <taxon>Alphaproteobacteria</taxon>
        <taxon>Rhodospirillales</taxon>
        <taxon>Novispirillaceae</taxon>
        <taxon>Caenispirillum</taxon>
    </lineage>
</organism>
<sequence length="512" mass="54816">MSQALQDQAEVVALLADPATHGGARPERVDTHISTVFLAGDRVLKLKKAVTLPFLDFAPLAARKAACEAEVRINDRGAPGIYRSVVPVTRGPDGRLALGGAGAAVDYVVEMRRFDQDTLFDRLAEAGRLDRRTMTALAEVIAAYHDTGAPDTGFGGAAAIVATIHGNRASLLANAPAVFDPAAVEDLTDRSLAQAEALAGLLDARRDAGCVRRCHGDLHLRNIALADGRPILFDAIEFNDAFAVIDTLYDLAFLLMDLDDRGFRRQADLVLNAYAEHRPELEGLALLPLFLAMRATIRAHVAAAAAAHQPDAAAQEAMRGDARRLFDRALGYLTPEPPRLVAVGGLSGSGKSRLSRELAPFLGRCPGALTLRTDVIRKQLAGIPLLDRLPPEAYTPEMSTRTYAELMDRAARALAAGQAVVADAVFARPEERAQIRAVAEAAGVPFDGLWLEAPRAVAAKRITGRRNNVSDATPRVLDAQLSYDLGPMEWTRIDSGGPKEATLSAARRTCRA</sequence>
<reference evidence="2 3" key="1">
    <citation type="submission" date="2017-09" db="EMBL/GenBank/DDBJ databases">
        <authorList>
            <person name="Ehlers B."/>
            <person name="Leendertz F.H."/>
        </authorList>
    </citation>
    <scope>NUCLEOTIDE SEQUENCE [LARGE SCALE GENOMIC DNA]</scope>
    <source>
        <strain evidence="2 3">USBA 140</strain>
    </source>
</reference>
<evidence type="ECO:0000313" key="3">
    <source>
        <dbReference type="Proteomes" id="UP000219621"/>
    </source>
</evidence>
<dbReference type="Pfam" id="PF01636">
    <property type="entry name" value="APH"/>
    <property type="match status" value="1"/>
</dbReference>
<evidence type="ECO:0000259" key="1">
    <source>
        <dbReference type="Pfam" id="PF01636"/>
    </source>
</evidence>
<dbReference type="EMBL" id="OCNJ01000001">
    <property type="protein sequence ID" value="SOD89943.1"/>
    <property type="molecule type" value="Genomic_DNA"/>
</dbReference>
<dbReference type="Proteomes" id="UP000219621">
    <property type="component" value="Unassembled WGS sequence"/>
</dbReference>
<protein>
    <recommendedName>
        <fullName evidence="1">Aminoglycoside phosphotransferase domain-containing protein</fullName>
    </recommendedName>
</protein>
<dbReference type="OrthoDB" id="9810277at2"/>
<gene>
    <name evidence="2" type="ORF">SAMN05421508_101388</name>
</gene>
<dbReference type="Gene3D" id="3.90.1200.10">
    <property type="match status" value="1"/>
</dbReference>
<dbReference type="AlphaFoldDB" id="A0A286G375"/>
<dbReference type="PANTHER" id="PTHR43883:SF1">
    <property type="entry name" value="GLUCONOKINASE"/>
    <property type="match status" value="1"/>
</dbReference>
<accession>A0A286G375</accession>
<dbReference type="Pfam" id="PF13671">
    <property type="entry name" value="AAA_33"/>
    <property type="match status" value="1"/>
</dbReference>
<keyword evidence="3" id="KW-1185">Reference proteome</keyword>
<feature type="domain" description="Aminoglycoside phosphotransferase" evidence="1">
    <location>
        <begin position="58"/>
        <end position="283"/>
    </location>
</feature>
<evidence type="ECO:0000313" key="2">
    <source>
        <dbReference type="EMBL" id="SOD89943.1"/>
    </source>
</evidence>